<comment type="caution">
    <text evidence="2">The sequence shown here is derived from an EMBL/GenBank/DDBJ whole genome shotgun (WGS) entry which is preliminary data.</text>
</comment>
<reference evidence="2" key="1">
    <citation type="submission" date="2023-06" db="EMBL/GenBank/DDBJ databases">
        <title>Survivors Of The Sea: Transcriptome response of Skeletonema marinoi to long-term dormancy.</title>
        <authorList>
            <person name="Pinder M.I.M."/>
            <person name="Kourtchenko O."/>
            <person name="Robertson E.K."/>
            <person name="Larsson T."/>
            <person name="Maumus F."/>
            <person name="Osuna-Cruz C.M."/>
            <person name="Vancaester E."/>
            <person name="Stenow R."/>
            <person name="Vandepoele K."/>
            <person name="Ploug H."/>
            <person name="Bruchert V."/>
            <person name="Godhe A."/>
            <person name="Topel M."/>
        </authorList>
    </citation>
    <scope>NUCLEOTIDE SEQUENCE</scope>
    <source>
        <strain evidence="2">R05AC</strain>
    </source>
</reference>
<feature type="region of interest" description="Disordered" evidence="1">
    <location>
        <begin position="477"/>
        <end position="526"/>
    </location>
</feature>
<feature type="compositionally biased region" description="Basic and acidic residues" evidence="1">
    <location>
        <begin position="347"/>
        <end position="357"/>
    </location>
</feature>
<accession>A0AAD9DEB0</accession>
<evidence type="ECO:0000313" key="3">
    <source>
        <dbReference type="Proteomes" id="UP001224775"/>
    </source>
</evidence>
<sequence>MDLFSEAEEILISSSSQRAPLDRRAHVATFAFLLGAGRQAGNNETVLAIKDSDELTRFFSKRYLNESDAISIPPPNISSSSLLIHGKSGKDFTVNNSKGSLQQLAVLNMSSKFYTTPDSAFCTPKTILENIMTGMEELIESRLKGTLLQLVQKSAERGVQRHMNLLFRLISPSQNPLRITTVLTQFVSSEHVNREDNVIDADSNDVKLNLEFKAILDVLIFGEVKSIELHAPVTISAKFDISDNLISAIDIKFDCEILLSNMIANARSLVNTLIKKATALSIRVAKYHEEQSASALAVAQVLTRNIPSLHSLGSLGNTSLSLCSNLSNVFSSLNSTSGRDSAGRSSRHPDRNSKESNSRGLRRTPFHTKPSTAKLQRVNEEFDLTREGFVARNKKSESVVRFKVPNSSEAARLQSTSPKTTKAKESGNIYQGLFNWIQDDDKMFLTEDKIKEQNAIDEEKERRAREAPMPLRFFTAAEENGGGEGGLKKVSDALFGTSTKKDNNEKRSRSVDQTQNGPRKKIKLYS</sequence>
<feature type="region of interest" description="Disordered" evidence="1">
    <location>
        <begin position="335"/>
        <end position="370"/>
    </location>
</feature>
<name>A0AAD9DEB0_9STRA</name>
<organism evidence="2 3">
    <name type="scientific">Skeletonema marinoi</name>
    <dbReference type="NCBI Taxonomy" id="267567"/>
    <lineage>
        <taxon>Eukaryota</taxon>
        <taxon>Sar</taxon>
        <taxon>Stramenopiles</taxon>
        <taxon>Ochrophyta</taxon>
        <taxon>Bacillariophyta</taxon>
        <taxon>Coscinodiscophyceae</taxon>
        <taxon>Thalassiosirophycidae</taxon>
        <taxon>Thalassiosirales</taxon>
        <taxon>Skeletonemataceae</taxon>
        <taxon>Skeletonema</taxon>
        <taxon>Skeletonema marinoi-dohrnii complex</taxon>
    </lineage>
</organism>
<protein>
    <submittedName>
        <fullName evidence="2">Uncharacterized protein</fullName>
    </submittedName>
</protein>
<evidence type="ECO:0000313" key="2">
    <source>
        <dbReference type="EMBL" id="KAK1742994.1"/>
    </source>
</evidence>
<dbReference type="Proteomes" id="UP001224775">
    <property type="component" value="Unassembled WGS sequence"/>
</dbReference>
<evidence type="ECO:0000256" key="1">
    <source>
        <dbReference type="SAM" id="MobiDB-lite"/>
    </source>
</evidence>
<dbReference type="EMBL" id="JATAAI010000010">
    <property type="protein sequence ID" value="KAK1742994.1"/>
    <property type="molecule type" value="Genomic_DNA"/>
</dbReference>
<keyword evidence="3" id="KW-1185">Reference proteome</keyword>
<gene>
    <name evidence="2" type="ORF">QTG54_006591</name>
</gene>
<proteinExistence type="predicted"/>
<dbReference type="AlphaFoldDB" id="A0AAD9DEB0"/>
<feature type="compositionally biased region" description="Basic and acidic residues" evidence="1">
    <location>
        <begin position="499"/>
        <end position="510"/>
    </location>
</feature>